<proteinExistence type="predicted"/>
<sequence length="45" mass="5620">MIMLEMNNNNRHITRWLVITQLRYPLVFMFLTKRRPKTEKVRSEN</sequence>
<organism evidence="1">
    <name type="scientific">Rhizophora mucronata</name>
    <name type="common">Asiatic mangrove</name>
    <dbReference type="NCBI Taxonomy" id="61149"/>
    <lineage>
        <taxon>Eukaryota</taxon>
        <taxon>Viridiplantae</taxon>
        <taxon>Streptophyta</taxon>
        <taxon>Embryophyta</taxon>
        <taxon>Tracheophyta</taxon>
        <taxon>Spermatophyta</taxon>
        <taxon>Magnoliopsida</taxon>
        <taxon>eudicotyledons</taxon>
        <taxon>Gunneridae</taxon>
        <taxon>Pentapetalae</taxon>
        <taxon>rosids</taxon>
        <taxon>fabids</taxon>
        <taxon>Malpighiales</taxon>
        <taxon>Rhizophoraceae</taxon>
        <taxon>Rhizophora</taxon>
    </lineage>
</organism>
<name>A0A2P2Q8J7_RHIMU</name>
<evidence type="ECO:0000313" key="1">
    <source>
        <dbReference type="EMBL" id="MBX63316.1"/>
    </source>
</evidence>
<protein>
    <submittedName>
        <fullName evidence="1">Uncharacterized protein</fullName>
    </submittedName>
</protein>
<reference evidence="1" key="1">
    <citation type="submission" date="2018-02" db="EMBL/GenBank/DDBJ databases">
        <title>Rhizophora mucronata_Transcriptome.</title>
        <authorList>
            <person name="Meera S.P."/>
            <person name="Sreeshan A."/>
            <person name="Augustine A."/>
        </authorList>
    </citation>
    <scope>NUCLEOTIDE SEQUENCE</scope>
    <source>
        <tissue evidence="1">Leaf</tissue>
    </source>
</reference>
<dbReference type="AlphaFoldDB" id="A0A2P2Q8J7"/>
<dbReference type="EMBL" id="GGEC01082832">
    <property type="protein sequence ID" value="MBX63316.1"/>
    <property type="molecule type" value="Transcribed_RNA"/>
</dbReference>
<accession>A0A2P2Q8J7</accession>